<evidence type="ECO:0000313" key="4">
    <source>
        <dbReference type="Proteomes" id="UP001303115"/>
    </source>
</evidence>
<feature type="region of interest" description="Disordered" evidence="1">
    <location>
        <begin position="13"/>
        <end position="49"/>
    </location>
</feature>
<evidence type="ECO:0000259" key="2">
    <source>
        <dbReference type="PROSITE" id="PS51184"/>
    </source>
</evidence>
<evidence type="ECO:0000313" key="3">
    <source>
        <dbReference type="EMBL" id="KAK4043640.1"/>
    </source>
</evidence>
<comment type="caution">
    <text evidence="3">The sequence shown here is derived from an EMBL/GenBank/DDBJ whole genome shotgun (WGS) entry which is preliminary data.</text>
</comment>
<dbReference type="PANTHER" id="PTHR12480">
    <property type="entry name" value="ARGININE DEMETHYLASE AND LYSYL-HYDROXYLASE JMJD"/>
    <property type="match status" value="1"/>
</dbReference>
<feature type="region of interest" description="Disordered" evidence="1">
    <location>
        <begin position="476"/>
        <end position="506"/>
    </location>
</feature>
<dbReference type="Pfam" id="PF13621">
    <property type="entry name" value="Cupin_8"/>
    <property type="match status" value="1"/>
</dbReference>
<reference evidence="4" key="1">
    <citation type="journal article" date="2023" name="Mol. Phylogenet. Evol.">
        <title>Genome-scale phylogeny and comparative genomics of the fungal order Sordariales.</title>
        <authorList>
            <person name="Hensen N."/>
            <person name="Bonometti L."/>
            <person name="Westerberg I."/>
            <person name="Brannstrom I.O."/>
            <person name="Guillou S."/>
            <person name="Cros-Aarteil S."/>
            <person name="Calhoun S."/>
            <person name="Haridas S."/>
            <person name="Kuo A."/>
            <person name="Mondo S."/>
            <person name="Pangilinan J."/>
            <person name="Riley R."/>
            <person name="LaButti K."/>
            <person name="Andreopoulos B."/>
            <person name="Lipzen A."/>
            <person name="Chen C."/>
            <person name="Yan M."/>
            <person name="Daum C."/>
            <person name="Ng V."/>
            <person name="Clum A."/>
            <person name="Steindorff A."/>
            <person name="Ohm R.A."/>
            <person name="Martin F."/>
            <person name="Silar P."/>
            <person name="Natvig D.O."/>
            <person name="Lalanne C."/>
            <person name="Gautier V."/>
            <person name="Ament-Velasquez S.L."/>
            <person name="Kruys A."/>
            <person name="Hutchinson M.I."/>
            <person name="Powell A.J."/>
            <person name="Barry K."/>
            <person name="Miller A.N."/>
            <person name="Grigoriev I.V."/>
            <person name="Debuchy R."/>
            <person name="Gladieux P."/>
            <person name="Hiltunen Thoren M."/>
            <person name="Johannesson H."/>
        </authorList>
    </citation>
    <scope>NUCLEOTIDE SEQUENCE [LARGE SCALE GENOMIC DNA]</scope>
    <source>
        <strain evidence="4">CBS 284.82</strain>
    </source>
</reference>
<dbReference type="SMART" id="SM00558">
    <property type="entry name" value="JmjC"/>
    <property type="match status" value="1"/>
</dbReference>
<gene>
    <name evidence="3" type="ORF">C8A01DRAFT_43397</name>
</gene>
<proteinExistence type="predicted"/>
<dbReference type="PANTHER" id="PTHR12480:SF21">
    <property type="entry name" value="JMJC DOMAIN-CONTAINING PROTEIN 8"/>
    <property type="match status" value="1"/>
</dbReference>
<dbReference type="InterPro" id="IPR050910">
    <property type="entry name" value="JMJD6_ArgDemeth/LysHydrox"/>
</dbReference>
<dbReference type="PROSITE" id="PS51184">
    <property type="entry name" value="JMJC"/>
    <property type="match status" value="1"/>
</dbReference>
<dbReference type="AlphaFoldDB" id="A0AAN6SVC8"/>
<keyword evidence="4" id="KW-1185">Reference proteome</keyword>
<feature type="domain" description="JmjC" evidence="2">
    <location>
        <begin position="270"/>
        <end position="429"/>
    </location>
</feature>
<dbReference type="SUPFAM" id="SSF81383">
    <property type="entry name" value="F-box domain"/>
    <property type="match status" value="1"/>
</dbReference>
<dbReference type="EMBL" id="MU854325">
    <property type="protein sequence ID" value="KAK4043640.1"/>
    <property type="molecule type" value="Genomic_DNA"/>
</dbReference>
<dbReference type="InterPro" id="IPR036047">
    <property type="entry name" value="F-box-like_dom_sf"/>
</dbReference>
<dbReference type="SUPFAM" id="SSF51197">
    <property type="entry name" value="Clavaminate synthase-like"/>
    <property type="match status" value="1"/>
</dbReference>
<dbReference type="InterPro" id="IPR041667">
    <property type="entry name" value="Cupin_8"/>
</dbReference>
<organism evidence="3 4">
    <name type="scientific">Parachaetomium inaequale</name>
    <dbReference type="NCBI Taxonomy" id="2588326"/>
    <lineage>
        <taxon>Eukaryota</taxon>
        <taxon>Fungi</taxon>
        <taxon>Dikarya</taxon>
        <taxon>Ascomycota</taxon>
        <taxon>Pezizomycotina</taxon>
        <taxon>Sordariomycetes</taxon>
        <taxon>Sordariomycetidae</taxon>
        <taxon>Sordariales</taxon>
        <taxon>Chaetomiaceae</taxon>
        <taxon>Parachaetomium</taxon>
    </lineage>
</organism>
<dbReference type="InterPro" id="IPR003347">
    <property type="entry name" value="JmjC_dom"/>
</dbReference>
<dbReference type="Proteomes" id="UP001303115">
    <property type="component" value="Unassembled WGS sequence"/>
</dbReference>
<dbReference type="Pfam" id="PF12937">
    <property type="entry name" value="F-box-like"/>
    <property type="match status" value="1"/>
</dbReference>
<dbReference type="Gene3D" id="2.60.120.650">
    <property type="entry name" value="Cupin"/>
    <property type="match status" value="1"/>
</dbReference>
<sequence length="506" mass="56814">MLLPSHQRRIRNCALEKDGDGSQPLSHPVTRNDSQDDSSLGSSIPPHPLGIRPLGNKYFSSGADARKSMGALQVLPDEMLMQLLESLDARTLRLFGYTCKFLFACCMADDIWKAVFLESELGKKSSFEWRGTWRATVLGLAAAQTIRVDCSSVFSDVLHRPFVCSHISLRHYTENIPAANEIDRFEDLSHEEFAGKWSKKPFILTECIRAWPVARSWTVESLLSQYADAVFRAEAVDWSFATYCQYMRNNQDESPLYLFDRKFAEKMALKIGKEEGAAYWKPDCFGSDLFELLGAERPAHRWLIIGPERSGSTFHKDPNATSAWNAVIQGAKYWIMFPPSAAVPGVFVSRDSSEVTSPLSIAEWLLEFHAEARQLPECREGVCKAGEILHVPSGWWHLVVNLEDGIALTQNFVPESHLGGVLSFLKDKAAQVSGFERDISDPYGLFVSRLREERPGLLEEGLRQLAEKKRRWDTVVGDDCSGDQPQKKSAGFSFGFGFGDEDDEIP</sequence>
<name>A0AAN6SVC8_9PEZI</name>
<dbReference type="Gene3D" id="1.20.1280.50">
    <property type="match status" value="1"/>
</dbReference>
<dbReference type="GO" id="GO:0005634">
    <property type="term" value="C:nucleus"/>
    <property type="evidence" value="ECO:0007669"/>
    <property type="project" value="TreeGrafter"/>
</dbReference>
<accession>A0AAN6SVC8</accession>
<evidence type="ECO:0000256" key="1">
    <source>
        <dbReference type="SAM" id="MobiDB-lite"/>
    </source>
</evidence>
<protein>
    <recommendedName>
        <fullName evidence="2">JmjC domain-containing protein</fullName>
    </recommendedName>
</protein>
<dbReference type="InterPro" id="IPR001810">
    <property type="entry name" value="F-box_dom"/>
</dbReference>
<feature type="compositionally biased region" description="Polar residues" evidence="1">
    <location>
        <begin position="23"/>
        <end position="42"/>
    </location>
</feature>
<dbReference type="GO" id="GO:0000987">
    <property type="term" value="F:cis-regulatory region sequence-specific DNA binding"/>
    <property type="evidence" value="ECO:0007669"/>
    <property type="project" value="TreeGrafter"/>
</dbReference>